<feature type="domain" description="SLED" evidence="7">
    <location>
        <begin position="614"/>
        <end position="733"/>
    </location>
</feature>
<evidence type="ECO:0000259" key="7">
    <source>
        <dbReference type="Pfam" id="PF12140"/>
    </source>
</evidence>
<comment type="caution">
    <text evidence="8">The sequence shown here is derived from an EMBL/GenBank/DDBJ whole genome shotgun (WGS) entry which is preliminary data.</text>
</comment>
<dbReference type="Proteomes" id="UP000478052">
    <property type="component" value="Unassembled WGS sequence"/>
</dbReference>
<evidence type="ECO:0000313" key="9">
    <source>
        <dbReference type="Proteomes" id="UP000478052"/>
    </source>
</evidence>
<evidence type="ECO:0000256" key="4">
    <source>
        <dbReference type="ARBA" id="ARBA00023242"/>
    </source>
</evidence>
<keyword evidence="4" id="KW-0539">Nucleus</keyword>
<dbReference type="GO" id="GO:0042393">
    <property type="term" value="F:histone binding"/>
    <property type="evidence" value="ECO:0007669"/>
    <property type="project" value="TreeGrafter"/>
</dbReference>
<feature type="repeat" description="MBT" evidence="5">
    <location>
        <begin position="210"/>
        <end position="316"/>
    </location>
</feature>
<dbReference type="AlphaFoldDB" id="A0A6G0Z1Y7"/>
<dbReference type="Gene3D" id="3.90.1150.190">
    <property type="entry name" value="SLED domain"/>
    <property type="match status" value="1"/>
</dbReference>
<dbReference type="EMBL" id="VUJU01001603">
    <property type="protein sequence ID" value="KAF0764558.1"/>
    <property type="molecule type" value="Genomic_DNA"/>
</dbReference>
<dbReference type="SUPFAM" id="SSF63748">
    <property type="entry name" value="Tudor/PWWP/MBT"/>
    <property type="match status" value="4"/>
</dbReference>
<sequence>MTEKTFDWNKYLTTRNVDKVPEEFFHHVCKSELNGIEIGSIVEIENDDQDGYFFAIVRSSNGILLNLHYFGDDNDKHNFTLEVNSPRIHYFNWGSENEKKLVLPYPERFSRFSNLKVIKEKVEDCEHIVSDAVLQMEGAPIYNIFKCDMCVEVQDKEYPYRVWISKVLKNVGGRLLLQMQGINSPEKEPFWLFYSNERVFPLGWAEQKGLPWRVMNLDANLENNIDSSALLNVLKPKTPEQHSYKVGYMLEVINPYSLMVFYVATIVKIYDNRYFKVEVNNESDIDKRISFVATKENPYLFNAGWASKHKFLLKPPSDWDKPYKFSWSKYAIAKDLKFAYVDNSCRKEMNNIHIGMKLEAVDPLNTDCIRVATVKGFADHWMFLSFDRTSRCQELLHVRSVYSDEIFPVGWCNKHEYSLSAPKLPYNDSNDFKHCYYSSDVDIDLSQSDQETFTKYPHYLKGEIIYHFSNKDKKHFDDGFEEFAESSSMNIEDLLIDNIKEIKTDSESENENETENNEKEYDEDENNKKEEDDNKDNIFDVKDEPPEVEIDEEFHDALFADENVSNKIEFIDDEIKSEEEDDNKIYENVNHVSPAIVNIIKNSTKMISKNSYKMCIYFNKDCYPGGHVVRKKIQKIPYCIGPGPVSKVLQKAITQFVDIDYIPSNALKKIKKIQHMLFNGPGGVEMLIKTAATKTHPIPSEEYLLLPESRKMAKSYCSALCNLSGMCEFFMTTEDSNCPHGCNIKNNKALLLAPRGTKNKKKAECEIDENSVKRKRKRRITNSDIARVAAKTLDWTNKPLVARYKYYMGILIHLEAHIYRLNQSYTELETSLITEIVAKKNNLKMMDDMNIFSNTKSNSDSIDDDDEFIVFDDWKSTFENYYRNNPRFKKFKIDIGQIEPIKITSNPKFWTAEDVYKYLINDLFCKDVGLKLFNEEVDGVAFMLLNEEQLLLRLRCTINLAIRIMCHVAEVKYVCLTKYCNVQPGVGPIARRPSLLRLIGSISIWAPIAFGHARGGGWRPLSSDTVTW</sequence>
<feature type="compositionally biased region" description="Acidic residues" evidence="6">
    <location>
        <begin position="507"/>
        <end position="525"/>
    </location>
</feature>
<dbReference type="Gene3D" id="1.10.150.50">
    <property type="entry name" value="Transcription Factor, Ets-1"/>
    <property type="match status" value="1"/>
</dbReference>
<dbReference type="CDD" id="cd20094">
    <property type="entry name" value="MBT_SFMBT_rpt2"/>
    <property type="match status" value="1"/>
</dbReference>
<dbReference type="GO" id="GO:0005634">
    <property type="term" value="C:nucleus"/>
    <property type="evidence" value="ECO:0007669"/>
    <property type="project" value="UniProtKB-SubCell"/>
</dbReference>
<evidence type="ECO:0000313" key="8">
    <source>
        <dbReference type="EMBL" id="KAF0764558.1"/>
    </source>
</evidence>
<proteinExistence type="predicted"/>
<keyword evidence="3" id="KW-0677">Repeat</keyword>
<dbReference type="Pfam" id="PF12140">
    <property type="entry name" value="SLED"/>
    <property type="match status" value="1"/>
</dbReference>
<dbReference type="OrthoDB" id="5917609at2759"/>
<dbReference type="PROSITE" id="PS51079">
    <property type="entry name" value="MBT"/>
    <property type="match status" value="4"/>
</dbReference>
<dbReference type="GO" id="GO:0003682">
    <property type="term" value="F:chromatin binding"/>
    <property type="evidence" value="ECO:0007669"/>
    <property type="project" value="TreeGrafter"/>
</dbReference>
<dbReference type="SUPFAM" id="SSF47769">
    <property type="entry name" value="SAM/Pointed domain"/>
    <property type="match status" value="1"/>
</dbReference>
<dbReference type="PANTHER" id="PTHR12247">
    <property type="entry name" value="POLYCOMB GROUP PROTEIN"/>
    <property type="match status" value="1"/>
</dbReference>
<dbReference type="InterPro" id="IPR021987">
    <property type="entry name" value="SLED"/>
</dbReference>
<evidence type="ECO:0000256" key="6">
    <source>
        <dbReference type="SAM" id="MobiDB-lite"/>
    </source>
</evidence>
<evidence type="ECO:0000256" key="2">
    <source>
        <dbReference type="ARBA" id="ARBA00022491"/>
    </source>
</evidence>
<feature type="region of interest" description="Disordered" evidence="6">
    <location>
        <begin position="501"/>
        <end position="541"/>
    </location>
</feature>
<dbReference type="SMART" id="SM00561">
    <property type="entry name" value="MBT"/>
    <property type="match status" value="4"/>
</dbReference>
<dbReference type="InterPro" id="IPR050548">
    <property type="entry name" value="PcG_chromatin_remod_factors"/>
</dbReference>
<protein>
    <submittedName>
        <fullName evidence="8">Scm-like with four MBT domains protein 1 isoform X1</fullName>
    </submittedName>
</protein>
<dbReference type="InterPro" id="IPR038348">
    <property type="entry name" value="SLED_sf"/>
</dbReference>
<feature type="repeat" description="MBT" evidence="5">
    <location>
        <begin position="6"/>
        <end position="104"/>
    </location>
</feature>
<comment type="subcellular location">
    <subcellularLocation>
        <location evidence="1">Nucleus</location>
    </subcellularLocation>
</comment>
<dbReference type="GO" id="GO:0045892">
    <property type="term" value="P:negative regulation of DNA-templated transcription"/>
    <property type="evidence" value="ECO:0007669"/>
    <property type="project" value="TreeGrafter"/>
</dbReference>
<reference evidence="8 9" key="1">
    <citation type="submission" date="2019-08" db="EMBL/GenBank/DDBJ databases">
        <title>Whole genome of Aphis craccivora.</title>
        <authorList>
            <person name="Voronova N.V."/>
            <person name="Shulinski R.S."/>
            <person name="Bandarenka Y.V."/>
            <person name="Zhorov D.G."/>
            <person name="Warner D."/>
        </authorList>
    </citation>
    <scope>NUCLEOTIDE SEQUENCE [LARGE SCALE GENOMIC DNA]</scope>
    <source>
        <strain evidence="8">180601</strain>
        <tissue evidence="8">Whole Body</tissue>
    </source>
</reference>
<organism evidence="8 9">
    <name type="scientific">Aphis craccivora</name>
    <name type="common">Cowpea aphid</name>
    <dbReference type="NCBI Taxonomy" id="307492"/>
    <lineage>
        <taxon>Eukaryota</taxon>
        <taxon>Metazoa</taxon>
        <taxon>Ecdysozoa</taxon>
        <taxon>Arthropoda</taxon>
        <taxon>Hexapoda</taxon>
        <taxon>Insecta</taxon>
        <taxon>Pterygota</taxon>
        <taxon>Neoptera</taxon>
        <taxon>Paraneoptera</taxon>
        <taxon>Hemiptera</taxon>
        <taxon>Sternorrhyncha</taxon>
        <taxon>Aphidomorpha</taxon>
        <taxon>Aphidoidea</taxon>
        <taxon>Aphididae</taxon>
        <taxon>Aphidini</taxon>
        <taxon>Aphis</taxon>
        <taxon>Aphis</taxon>
    </lineage>
</organism>
<dbReference type="Pfam" id="PF02820">
    <property type="entry name" value="MBT"/>
    <property type="match status" value="4"/>
</dbReference>
<feature type="repeat" description="MBT" evidence="5">
    <location>
        <begin position="317"/>
        <end position="422"/>
    </location>
</feature>
<dbReference type="PANTHER" id="PTHR12247:SF131">
    <property type="entry name" value="LD05287P"/>
    <property type="match status" value="1"/>
</dbReference>
<keyword evidence="9" id="KW-1185">Reference proteome</keyword>
<dbReference type="CDD" id="cd20095">
    <property type="entry name" value="MBT_SFMBT_rpt3"/>
    <property type="match status" value="1"/>
</dbReference>
<evidence type="ECO:0000256" key="3">
    <source>
        <dbReference type="ARBA" id="ARBA00022737"/>
    </source>
</evidence>
<dbReference type="InterPro" id="IPR013761">
    <property type="entry name" value="SAM/pointed_sf"/>
</dbReference>
<dbReference type="Gene3D" id="2.30.30.140">
    <property type="match status" value="4"/>
</dbReference>
<name>A0A6G0Z1Y7_APHCR</name>
<evidence type="ECO:0000256" key="5">
    <source>
        <dbReference type="PROSITE-ProRule" id="PRU00459"/>
    </source>
</evidence>
<keyword evidence="2" id="KW-0678">Repressor</keyword>
<evidence type="ECO:0000256" key="1">
    <source>
        <dbReference type="ARBA" id="ARBA00004123"/>
    </source>
</evidence>
<feature type="compositionally biased region" description="Basic and acidic residues" evidence="6">
    <location>
        <begin position="526"/>
        <end position="541"/>
    </location>
</feature>
<dbReference type="InterPro" id="IPR004092">
    <property type="entry name" value="Mbt"/>
</dbReference>
<gene>
    <name evidence="8" type="ORF">FWK35_00003120</name>
</gene>
<feature type="repeat" description="MBT" evidence="5">
    <location>
        <begin position="112"/>
        <end position="209"/>
    </location>
</feature>
<accession>A0A6G0Z1Y7</accession>